<dbReference type="EMBL" id="SNRW01008621">
    <property type="protein sequence ID" value="KAA6379226.1"/>
    <property type="molecule type" value="Genomic_DNA"/>
</dbReference>
<organism evidence="2 3">
    <name type="scientific">Streblomastix strix</name>
    <dbReference type="NCBI Taxonomy" id="222440"/>
    <lineage>
        <taxon>Eukaryota</taxon>
        <taxon>Metamonada</taxon>
        <taxon>Preaxostyla</taxon>
        <taxon>Oxymonadida</taxon>
        <taxon>Streblomastigidae</taxon>
        <taxon>Streblomastix</taxon>
    </lineage>
</organism>
<proteinExistence type="predicted"/>
<name>A0A5J4V9N1_9EUKA</name>
<keyword evidence="1" id="KW-0175">Coiled coil</keyword>
<feature type="coiled-coil region" evidence="1">
    <location>
        <begin position="160"/>
        <end position="187"/>
    </location>
</feature>
<dbReference type="Gene3D" id="3.30.450.200">
    <property type="match status" value="1"/>
</dbReference>
<dbReference type="OrthoDB" id="10691988at2759"/>
<evidence type="ECO:0000313" key="3">
    <source>
        <dbReference type="Proteomes" id="UP000324800"/>
    </source>
</evidence>
<sequence length="247" mass="29384">MSTIFDSFLIASFITKDEQESSTDRSDLQKYEPEVIYQFLASEYKIPDNFALFCFPEKVGYPKRMHYDDAFPLCLRANDDNRRHYFCIRFMSDEAVQQGYHNQPPLCFIFATPFFWDDHPQKWEFDLFFRPLLNAMMLDPSQPFPKPGFSFSLEIPLWDNSEFERKRDEMKQLINKQQQNEDQLNISNIQPFNSSNQISHKFTRPLDPQFFSLEYDITNLVTHFPSQTDLVTLLDWNALSILNWCTS</sequence>
<evidence type="ECO:0000313" key="2">
    <source>
        <dbReference type="EMBL" id="KAA6379226.1"/>
    </source>
</evidence>
<gene>
    <name evidence="2" type="ORF">EZS28_025246</name>
</gene>
<comment type="caution">
    <text evidence="2">The sequence shown here is derived from an EMBL/GenBank/DDBJ whole genome shotgun (WGS) entry which is preliminary data.</text>
</comment>
<evidence type="ECO:0000256" key="1">
    <source>
        <dbReference type="SAM" id="Coils"/>
    </source>
</evidence>
<reference evidence="2 3" key="1">
    <citation type="submission" date="2019-03" db="EMBL/GenBank/DDBJ databases">
        <title>Single cell metagenomics reveals metabolic interactions within the superorganism composed of flagellate Streblomastix strix and complex community of Bacteroidetes bacteria on its surface.</title>
        <authorList>
            <person name="Treitli S.C."/>
            <person name="Kolisko M."/>
            <person name="Husnik F."/>
            <person name="Keeling P."/>
            <person name="Hampl V."/>
        </authorList>
    </citation>
    <scope>NUCLEOTIDE SEQUENCE [LARGE SCALE GENOMIC DNA]</scope>
    <source>
        <strain evidence="2">ST1C</strain>
    </source>
</reference>
<accession>A0A5J4V9N1</accession>
<dbReference type="Proteomes" id="UP000324800">
    <property type="component" value="Unassembled WGS sequence"/>
</dbReference>
<protein>
    <submittedName>
        <fullName evidence="2">Uncharacterized protein</fullName>
    </submittedName>
</protein>
<dbReference type="AlphaFoldDB" id="A0A5J4V9N1"/>